<evidence type="ECO:0008006" key="3">
    <source>
        <dbReference type="Google" id="ProtNLM"/>
    </source>
</evidence>
<dbReference type="EMBL" id="FMYF01000003">
    <property type="protein sequence ID" value="SDB80859.1"/>
    <property type="molecule type" value="Genomic_DNA"/>
</dbReference>
<evidence type="ECO:0000313" key="1">
    <source>
        <dbReference type="EMBL" id="SDB80859.1"/>
    </source>
</evidence>
<evidence type="ECO:0000313" key="2">
    <source>
        <dbReference type="Proteomes" id="UP000199086"/>
    </source>
</evidence>
<dbReference type="InterPro" id="IPR009351">
    <property type="entry name" value="AlkZ-like"/>
</dbReference>
<sequence length="408" mass="46129">MLTLTHAQARRIALAAQGFGASRPAPVTMRQLQRTVDRVAQFQIDSINIVRRAHYLPLYSRFGPYDTDLLDRAAGRAPRRLFEYWGHAASMIDVRLEPALRFRMARAHQEAWGRMQQVRQDQPDLVASVLAQLQRRRGTAREVEEALADTLRATGERRSEQWGWNWSAVKSATEWLFWSGEVAVARRTLQFERIFDLPERVLPAAVASAPTPSDAEAMVELVRRSAAALGVGTLACLADYFRLDQAEARAAITVLEGSGELEPVEVSGWTRHAWLWHRAARPRRIAAAALVSPFDSVVFERRRLRGLFGFDYGLEVYVRGPKRRYGYYVYPFLLGERFVARVDLKADRQAGELVVRAAWLEEGLDPQEVRGPLRAELELMAGWLGLPAVRIVPVQDWDLPGNGRPLAL</sequence>
<dbReference type="PANTHER" id="PTHR30528:SF0">
    <property type="entry name" value="CYTOPLASMIC PROTEIN"/>
    <property type="match status" value="1"/>
</dbReference>
<dbReference type="OrthoDB" id="9787207at2"/>
<dbReference type="Proteomes" id="UP000199086">
    <property type="component" value="Unassembled WGS sequence"/>
</dbReference>
<accession>A0A1G6GG38</accession>
<protein>
    <recommendedName>
        <fullName evidence="3">Winged helix-turn-helix domain-containing protein</fullName>
    </recommendedName>
</protein>
<gene>
    <name evidence="1" type="ORF">GA0111570_103149</name>
</gene>
<dbReference type="RefSeq" id="WP_092607560.1">
    <property type="nucleotide sequence ID" value="NZ_FMYF01000003.1"/>
</dbReference>
<dbReference type="PANTHER" id="PTHR30528">
    <property type="entry name" value="CYTOPLASMIC PROTEIN"/>
    <property type="match status" value="1"/>
</dbReference>
<dbReference type="AlphaFoldDB" id="A0A1G6GG38"/>
<organism evidence="1 2">
    <name type="scientific">Raineyella antarctica</name>
    <dbReference type="NCBI Taxonomy" id="1577474"/>
    <lineage>
        <taxon>Bacteria</taxon>
        <taxon>Bacillati</taxon>
        <taxon>Actinomycetota</taxon>
        <taxon>Actinomycetes</taxon>
        <taxon>Propionibacteriales</taxon>
        <taxon>Propionibacteriaceae</taxon>
        <taxon>Raineyella</taxon>
    </lineage>
</organism>
<proteinExistence type="predicted"/>
<name>A0A1G6GG38_9ACTN</name>
<reference evidence="1 2" key="1">
    <citation type="submission" date="2016-06" db="EMBL/GenBank/DDBJ databases">
        <authorList>
            <person name="Olsen C.W."/>
            <person name="Carey S."/>
            <person name="Hinshaw L."/>
            <person name="Karasin A.I."/>
        </authorList>
    </citation>
    <scope>NUCLEOTIDE SEQUENCE [LARGE SCALE GENOMIC DNA]</scope>
    <source>
        <strain evidence="1 2">LZ-22</strain>
    </source>
</reference>
<keyword evidence="2" id="KW-1185">Reference proteome</keyword>
<dbReference type="STRING" id="1577474.GA0111570_103149"/>
<dbReference type="Pfam" id="PF06224">
    <property type="entry name" value="AlkZ-like"/>
    <property type="match status" value="1"/>
</dbReference>